<sequence length="156" mass="17110">MTSLRLPTWKTLAVRLPLSCLSRWISTTARHASPMMRLFPETLCRSSSPCGTFRAGIRPARAASSPSLLPTPSRSISHRELRLRSPVLDISERDFSSGLTCVAVSRVTSLQGLMFDVPFALDQIQVKNDVTGALRAADYKRRVDAGEVLVPGQMLA</sequence>
<evidence type="ECO:0000313" key="1">
    <source>
        <dbReference type="EMBL" id="KAK3366927.1"/>
    </source>
</evidence>
<reference evidence="1" key="1">
    <citation type="journal article" date="2023" name="Mol. Phylogenet. Evol.">
        <title>Genome-scale phylogeny and comparative genomics of the fungal order Sordariales.</title>
        <authorList>
            <person name="Hensen N."/>
            <person name="Bonometti L."/>
            <person name="Westerberg I."/>
            <person name="Brannstrom I.O."/>
            <person name="Guillou S."/>
            <person name="Cros-Aarteil S."/>
            <person name="Calhoun S."/>
            <person name="Haridas S."/>
            <person name="Kuo A."/>
            <person name="Mondo S."/>
            <person name="Pangilinan J."/>
            <person name="Riley R."/>
            <person name="LaButti K."/>
            <person name="Andreopoulos B."/>
            <person name="Lipzen A."/>
            <person name="Chen C."/>
            <person name="Yan M."/>
            <person name="Daum C."/>
            <person name="Ng V."/>
            <person name="Clum A."/>
            <person name="Steindorff A."/>
            <person name="Ohm R.A."/>
            <person name="Martin F."/>
            <person name="Silar P."/>
            <person name="Natvig D.O."/>
            <person name="Lalanne C."/>
            <person name="Gautier V."/>
            <person name="Ament-Velasquez S.L."/>
            <person name="Kruys A."/>
            <person name="Hutchinson M.I."/>
            <person name="Powell A.J."/>
            <person name="Barry K."/>
            <person name="Miller A.N."/>
            <person name="Grigoriev I.V."/>
            <person name="Debuchy R."/>
            <person name="Gladieux P."/>
            <person name="Hiltunen Thoren M."/>
            <person name="Johannesson H."/>
        </authorList>
    </citation>
    <scope>NUCLEOTIDE SEQUENCE</scope>
    <source>
        <strain evidence="1">CBS 958.72</strain>
    </source>
</reference>
<comment type="caution">
    <text evidence="1">The sequence shown here is derived from an EMBL/GenBank/DDBJ whole genome shotgun (WGS) entry which is preliminary data.</text>
</comment>
<keyword evidence="2" id="KW-1185">Reference proteome</keyword>
<accession>A0AAE0N168</accession>
<reference evidence="1" key="2">
    <citation type="submission" date="2023-06" db="EMBL/GenBank/DDBJ databases">
        <authorList>
            <consortium name="Lawrence Berkeley National Laboratory"/>
            <person name="Haridas S."/>
            <person name="Hensen N."/>
            <person name="Bonometti L."/>
            <person name="Westerberg I."/>
            <person name="Brannstrom I.O."/>
            <person name="Guillou S."/>
            <person name="Cros-Aarteil S."/>
            <person name="Calhoun S."/>
            <person name="Kuo A."/>
            <person name="Mondo S."/>
            <person name="Pangilinan J."/>
            <person name="Riley R."/>
            <person name="Labutti K."/>
            <person name="Andreopoulos B."/>
            <person name="Lipzen A."/>
            <person name="Chen C."/>
            <person name="Yanf M."/>
            <person name="Daum C."/>
            <person name="Ng V."/>
            <person name="Clum A."/>
            <person name="Steindorff A."/>
            <person name="Ohm R."/>
            <person name="Martin F."/>
            <person name="Silar P."/>
            <person name="Natvig D."/>
            <person name="Lalanne C."/>
            <person name="Gautier V."/>
            <person name="Ament-Velasquez S.L."/>
            <person name="Kruys A."/>
            <person name="Hutchinson M.I."/>
            <person name="Powell A.J."/>
            <person name="Barry K."/>
            <person name="Miller A.N."/>
            <person name="Grigoriev I.V."/>
            <person name="Debuchy R."/>
            <person name="Gladieux P."/>
            <person name="Thoren M.H."/>
            <person name="Johannesson H."/>
        </authorList>
    </citation>
    <scope>NUCLEOTIDE SEQUENCE</scope>
    <source>
        <strain evidence="1">CBS 958.72</strain>
    </source>
</reference>
<gene>
    <name evidence="1" type="ORF">B0T24DRAFT_372391</name>
</gene>
<dbReference type="EMBL" id="JAULSN010000007">
    <property type="protein sequence ID" value="KAK3366927.1"/>
    <property type="molecule type" value="Genomic_DNA"/>
</dbReference>
<organism evidence="1 2">
    <name type="scientific">Lasiosphaeria ovina</name>
    <dbReference type="NCBI Taxonomy" id="92902"/>
    <lineage>
        <taxon>Eukaryota</taxon>
        <taxon>Fungi</taxon>
        <taxon>Dikarya</taxon>
        <taxon>Ascomycota</taxon>
        <taxon>Pezizomycotina</taxon>
        <taxon>Sordariomycetes</taxon>
        <taxon>Sordariomycetidae</taxon>
        <taxon>Sordariales</taxon>
        <taxon>Lasiosphaeriaceae</taxon>
        <taxon>Lasiosphaeria</taxon>
    </lineage>
</organism>
<dbReference type="AlphaFoldDB" id="A0AAE0N168"/>
<dbReference type="Proteomes" id="UP001287356">
    <property type="component" value="Unassembled WGS sequence"/>
</dbReference>
<protein>
    <submittedName>
        <fullName evidence="1">Uncharacterized protein</fullName>
    </submittedName>
</protein>
<name>A0AAE0N168_9PEZI</name>
<proteinExistence type="predicted"/>
<evidence type="ECO:0000313" key="2">
    <source>
        <dbReference type="Proteomes" id="UP001287356"/>
    </source>
</evidence>